<sequence>MEQGFDTYAAYRTALLEAIARGAREILLFDPDLAETGLEAPAGAEALAAFLTRAGGGECVKLLVADAGHLEGRCPRLQLLLERHAHRITLRIAEDAAQSPSAYPPFAVIDRHDLIIRFHHERPRGKICVDDPGACAPRIAQFETMWINSRPGQTRAPLGL</sequence>
<comment type="caution">
    <text evidence="2">The sequence shown here is derived from an EMBL/GenBank/DDBJ whole genome shotgun (WGS) entry which is preliminary data.</text>
</comment>
<evidence type="ECO:0000259" key="1">
    <source>
        <dbReference type="Pfam" id="PF25559"/>
    </source>
</evidence>
<evidence type="ECO:0000313" key="2">
    <source>
        <dbReference type="EMBL" id="THF65746.1"/>
    </source>
</evidence>
<proteinExistence type="predicted"/>
<reference evidence="2 3" key="1">
    <citation type="submission" date="2019-04" db="EMBL/GenBank/DDBJ databases">
        <title>Azoarcus nasutitermitis sp. nov. isolated from termite nest.</title>
        <authorList>
            <person name="Lin S.-Y."/>
            <person name="Hameed A."/>
            <person name="Hsu Y.-H."/>
            <person name="Young C.-C."/>
        </authorList>
    </citation>
    <scope>NUCLEOTIDE SEQUENCE [LARGE SCALE GENOMIC DNA]</scope>
    <source>
        <strain evidence="2 3">CC-YHH838</strain>
    </source>
</reference>
<dbReference type="RefSeq" id="WP_136347952.1">
    <property type="nucleotide sequence ID" value="NZ_SSOC01000003.1"/>
</dbReference>
<dbReference type="EMBL" id="SSOC01000003">
    <property type="protein sequence ID" value="THF65746.1"/>
    <property type="molecule type" value="Genomic_DNA"/>
</dbReference>
<dbReference type="AlphaFoldDB" id="A0A4S4B078"/>
<name>A0A4S4B078_9RHOO</name>
<accession>A0A4S4B078</accession>
<dbReference type="Proteomes" id="UP000308430">
    <property type="component" value="Unassembled WGS sequence"/>
</dbReference>
<dbReference type="InterPro" id="IPR057691">
    <property type="entry name" value="DUF7931"/>
</dbReference>
<organism evidence="2 3">
    <name type="scientific">Pseudothauera nasutitermitis</name>
    <dbReference type="NCBI Taxonomy" id="2565930"/>
    <lineage>
        <taxon>Bacteria</taxon>
        <taxon>Pseudomonadati</taxon>
        <taxon>Pseudomonadota</taxon>
        <taxon>Betaproteobacteria</taxon>
        <taxon>Rhodocyclales</taxon>
        <taxon>Zoogloeaceae</taxon>
        <taxon>Pseudothauera</taxon>
    </lineage>
</organism>
<feature type="domain" description="DUF7931" evidence="1">
    <location>
        <begin position="10"/>
        <end position="151"/>
    </location>
</feature>
<gene>
    <name evidence="2" type="ORF">E6C76_09350</name>
</gene>
<protein>
    <recommendedName>
        <fullName evidence="1">DUF7931 domain-containing protein</fullName>
    </recommendedName>
</protein>
<keyword evidence="3" id="KW-1185">Reference proteome</keyword>
<dbReference type="Pfam" id="PF25559">
    <property type="entry name" value="DUF7931"/>
    <property type="match status" value="1"/>
</dbReference>
<dbReference type="OrthoDB" id="9179759at2"/>
<evidence type="ECO:0000313" key="3">
    <source>
        <dbReference type="Proteomes" id="UP000308430"/>
    </source>
</evidence>